<dbReference type="Pfam" id="PF13740">
    <property type="entry name" value="ACT_6"/>
    <property type="match status" value="1"/>
</dbReference>
<evidence type="ECO:0000256" key="8">
    <source>
        <dbReference type="ARBA" id="ARBA00022801"/>
    </source>
</evidence>
<dbReference type="SFLD" id="SFLDF00029">
    <property type="entry name" value="phosphoserine_phosphatase"/>
    <property type="match status" value="1"/>
</dbReference>
<dbReference type="SUPFAM" id="SSF56784">
    <property type="entry name" value="HAD-like"/>
    <property type="match status" value="1"/>
</dbReference>
<evidence type="ECO:0000256" key="3">
    <source>
        <dbReference type="ARBA" id="ARBA00009184"/>
    </source>
</evidence>
<dbReference type="GO" id="GO:0036424">
    <property type="term" value="F:L-phosphoserine phosphatase activity"/>
    <property type="evidence" value="ECO:0007669"/>
    <property type="project" value="InterPro"/>
</dbReference>
<dbReference type="NCBIfam" id="TIGR01488">
    <property type="entry name" value="HAD-SF-IB"/>
    <property type="match status" value="1"/>
</dbReference>
<evidence type="ECO:0000256" key="5">
    <source>
        <dbReference type="ARBA" id="ARBA00015196"/>
    </source>
</evidence>
<keyword evidence="8 16" id="KW-0378">Hydrolase</keyword>
<dbReference type="HOGENOM" id="CLU_036368_0_0_10"/>
<evidence type="ECO:0000256" key="11">
    <source>
        <dbReference type="ARBA" id="ARBA00031693"/>
    </source>
</evidence>
<evidence type="ECO:0000256" key="9">
    <source>
        <dbReference type="ARBA" id="ARBA00022842"/>
    </source>
</evidence>
<dbReference type="Pfam" id="PF21086">
    <property type="entry name" value="ACT_PSP_2"/>
    <property type="match status" value="1"/>
</dbReference>
<comment type="caution">
    <text evidence="16">The sequence shown here is derived from an EMBL/GenBank/DDBJ whole genome shotgun (WGS) entry which is preliminary data.</text>
</comment>
<dbReference type="eggNOG" id="COG0560">
    <property type="taxonomic scope" value="Bacteria"/>
</dbReference>
<evidence type="ECO:0000256" key="7">
    <source>
        <dbReference type="ARBA" id="ARBA00022723"/>
    </source>
</evidence>
<feature type="active site" description="Nucleophile" evidence="14">
    <location>
        <position position="227"/>
    </location>
</feature>
<dbReference type="CDD" id="cd07500">
    <property type="entry name" value="HAD_PSP"/>
    <property type="match status" value="1"/>
</dbReference>
<comment type="similarity">
    <text evidence="3">Belongs to the HAD-like hydrolase superfamily. SerB family.</text>
</comment>
<dbReference type="FunFam" id="3.40.50.1000:FF:000041">
    <property type="entry name" value="Phosphoserine phosphatase SerB"/>
    <property type="match status" value="1"/>
</dbReference>
<dbReference type="GO" id="GO:0006564">
    <property type="term" value="P:L-serine biosynthetic process"/>
    <property type="evidence" value="ECO:0007669"/>
    <property type="project" value="UniProtKB-KW"/>
</dbReference>
<keyword evidence="9" id="KW-0460">Magnesium</keyword>
<reference evidence="16 17" key="2">
    <citation type="submission" date="2008-08" db="EMBL/GenBank/DDBJ databases">
        <authorList>
            <person name="Fulton L."/>
            <person name="Clifton S."/>
            <person name="Fulton B."/>
            <person name="Xu J."/>
            <person name="Minx P."/>
            <person name="Pepin K.H."/>
            <person name="Johnson M."/>
            <person name="Thiruvilangam P."/>
            <person name="Bhonagiri V."/>
            <person name="Nash W.E."/>
            <person name="Mardis E.R."/>
            <person name="Wilson R.K."/>
        </authorList>
    </citation>
    <scope>NUCLEOTIDE SEQUENCE [LARGE SCALE GENOMIC DNA]</scope>
    <source>
        <strain evidence="17">DSM 17135 / JCM 12973 / M2</strain>
    </source>
</reference>
<dbReference type="PANTHER" id="PTHR43344">
    <property type="entry name" value="PHOSPHOSERINE PHOSPHATASE"/>
    <property type="match status" value="1"/>
</dbReference>
<evidence type="ECO:0000256" key="1">
    <source>
        <dbReference type="ARBA" id="ARBA00001946"/>
    </source>
</evidence>
<sequence>MQEWLFLCFLCPWIEDNLYFCPETRKQTTMGNKTELILIRISGVDRPGLTASVTAILSKYQVDIMDIGQADIHSTLSLGILFKCSDQDSGNIMKELLFKASDLGINIRFYPISDEEYETWVNLQGKNRYILTLLGRKLTAQQIAGATKLLAEQQLNIDGIRRLTGRIPLDEKKANVRACIEFSVRGTPKDREELQSQLMQLSASLGMDFSFQQDNMYRRMRRLICFDMDSTLIETEVIDELAIRAGVGDQVKAITERAMRGEIDFCESFKERVALLKGLDESVMRDIAEHLPITEGVERLMFVLKRYGYKIAILSGGFTYFGNYLKEKFGIDYVYANQLEIVDGKLTGRYLGDIVDGKRKAELLRLLAQVENVDIAQTIAVGDGANDLPMLSTAGLGIAFHAKPKVVANAQQAINTIGLDGVLYFLGFKDSYLDERGKL</sequence>
<proteinExistence type="inferred from homology"/>
<dbReference type="SFLD" id="SFLDG01137">
    <property type="entry name" value="C1.6.1:_Phosphoserine_Phosphat"/>
    <property type="match status" value="1"/>
</dbReference>
<comment type="cofactor">
    <cofactor evidence="1">
        <name>Mg(2+)</name>
        <dbReference type="ChEBI" id="CHEBI:18420"/>
    </cofactor>
</comment>
<reference evidence="16 17" key="1">
    <citation type="submission" date="2008-08" db="EMBL/GenBank/DDBJ databases">
        <title>Draft genome sequence of Bacteroides plebeius (DSM 17135).</title>
        <authorList>
            <person name="Sudarsanam P."/>
            <person name="Ley R."/>
            <person name="Guruge J."/>
            <person name="Turnbaugh P.J."/>
            <person name="Mahowald M."/>
            <person name="Liep D."/>
            <person name="Gordon J."/>
        </authorList>
    </citation>
    <scope>NUCLEOTIDE SEQUENCE [LARGE SCALE GENOMIC DNA]</scope>
    <source>
        <strain evidence="17">DSM 17135 / JCM 12973 / M2</strain>
    </source>
</reference>
<dbReference type="NCBIfam" id="TIGR00338">
    <property type="entry name" value="serB"/>
    <property type="match status" value="1"/>
</dbReference>
<evidence type="ECO:0000256" key="10">
    <source>
        <dbReference type="ARBA" id="ARBA00023299"/>
    </source>
</evidence>
<evidence type="ECO:0000256" key="4">
    <source>
        <dbReference type="ARBA" id="ARBA00012640"/>
    </source>
</evidence>
<evidence type="ECO:0000259" key="15">
    <source>
        <dbReference type="PROSITE" id="PS51671"/>
    </source>
</evidence>
<comment type="pathway">
    <text evidence="2">Amino-acid biosynthesis; L-serine biosynthesis; L-serine from 3-phospho-D-glycerate: step 3/3.</text>
</comment>
<accession>B5CVM1</accession>
<dbReference type="Gene3D" id="1.10.150.210">
    <property type="entry name" value="Phosphoserine phosphatase, domain 2"/>
    <property type="match status" value="1"/>
</dbReference>
<dbReference type="UniPathway" id="UPA00135">
    <property type="reaction ID" value="UER00198"/>
</dbReference>
<dbReference type="PANTHER" id="PTHR43344:SF2">
    <property type="entry name" value="PHOSPHOSERINE PHOSPHATASE"/>
    <property type="match status" value="1"/>
</dbReference>
<dbReference type="CDD" id="cd04870">
    <property type="entry name" value="ACT_PSP_1"/>
    <property type="match status" value="1"/>
</dbReference>
<keyword evidence="7" id="KW-0479">Metal-binding</keyword>
<dbReference type="EMBL" id="ABQC02000012">
    <property type="protein sequence ID" value="EDY96318.1"/>
    <property type="molecule type" value="Genomic_DNA"/>
</dbReference>
<dbReference type="SUPFAM" id="SSF55021">
    <property type="entry name" value="ACT-like"/>
    <property type="match status" value="1"/>
</dbReference>
<name>B5CVM1_PHOPM</name>
<dbReference type="FunFam" id="1.10.150.210:FF:000001">
    <property type="entry name" value="Phosphoserine phosphatase"/>
    <property type="match status" value="1"/>
</dbReference>
<dbReference type="InterPro" id="IPR002912">
    <property type="entry name" value="ACT_dom"/>
</dbReference>
<comment type="catalytic activity">
    <reaction evidence="13">
        <text>O-phospho-D-serine + H2O = D-serine + phosphate</text>
        <dbReference type="Rhea" id="RHEA:24873"/>
        <dbReference type="ChEBI" id="CHEBI:15377"/>
        <dbReference type="ChEBI" id="CHEBI:35247"/>
        <dbReference type="ChEBI" id="CHEBI:43474"/>
        <dbReference type="ChEBI" id="CHEBI:58680"/>
        <dbReference type="EC" id="3.1.3.3"/>
    </reaction>
</comment>
<evidence type="ECO:0000256" key="6">
    <source>
        <dbReference type="ARBA" id="ARBA00022605"/>
    </source>
</evidence>
<dbReference type="InterPro" id="IPR045865">
    <property type="entry name" value="ACT-like_dom_sf"/>
</dbReference>
<dbReference type="CDD" id="cd04871">
    <property type="entry name" value="ACT_PSP_2"/>
    <property type="match status" value="1"/>
</dbReference>
<evidence type="ECO:0000256" key="2">
    <source>
        <dbReference type="ARBA" id="ARBA00005135"/>
    </source>
</evidence>
<dbReference type="Proteomes" id="UP000003452">
    <property type="component" value="Unassembled WGS sequence"/>
</dbReference>
<dbReference type="InterPro" id="IPR004469">
    <property type="entry name" value="PSP"/>
</dbReference>
<dbReference type="PROSITE" id="PS51671">
    <property type="entry name" value="ACT"/>
    <property type="match status" value="1"/>
</dbReference>
<keyword evidence="6" id="KW-0028">Amino-acid biosynthesis</keyword>
<evidence type="ECO:0000313" key="16">
    <source>
        <dbReference type="EMBL" id="EDY96318.1"/>
    </source>
</evidence>
<dbReference type="InterPro" id="IPR036412">
    <property type="entry name" value="HAD-like_sf"/>
</dbReference>
<dbReference type="Pfam" id="PF12710">
    <property type="entry name" value="HAD"/>
    <property type="match status" value="1"/>
</dbReference>
<evidence type="ECO:0000256" key="13">
    <source>
        <dbReference type="ARBA" id="ARBA00048523"/>
    </source>
</evidence>
<dbReference type="eggNOG" id="COG3830">
    <property type="taxonomic scope" value="Bacteria"/>
</dbReference>
<dbReference type="SFLD" id="SFLDS00003">
    <property type="entry name" value="Haloacid_Dehalogenase"/>
    <property type="match status" value="1"/>
</dbReference>
<protein>
    <recommendedName>
        <fullName evidence="5">Phosphoserine phosphatase</fullName>
        <ecNumber evidence="4">3.1.3.3</ecNumber>
    </recommendedName>
    <alternativeName>
        <fullName evidence="11">O-phosphoserine phosphohydrolase</fullName>
    </alternativeName>
</protein>
<dbReference type="InterPro" id="IPR050582">
    <property type="entry name" value="HAD-like_SerB"/>
</dbReference>
<dbReference type="Gene3D" id="3.40.50.1000">
    <property type="entry name" value="HAD superfamily/HAD-like"/>
    <property type="match status" value="1"/>
</dbReference>
<dbReference type="EC" id="3.1.3.3" evidence="4"/>
<dbReference type="GO" id="GO:0005737">
    <property type="term" value="C:cytoplasm"/>
    <property type="evidence" value="ECO:0007669"/>
    <property type="project" value="TreeGrafter"/>
</dbReference>
<evidence type="ECO:0000256" key="12">
    <source>
        <dbReference type="ARBA" id="ARBA00048138"/>
    </source>
</evidence>
<organism evidence="16 17">
    <name type="scientific">Phocaeicola plebeius (strain DSM 17135 / JCM 12973 / CCUG 54634 / M2)</name>
    <name type="common">Bacteroides plebeius</name>
    <dbReference type="NCBI Taxonomy" id="484018"/>
    <lineage>
        <taxon>Bacteria</taxon>
        <taxon>Pseudomonadati</taxon>
        <taxon>Bacteroidota</taxon>
        <taxon>Bacteroidia</taxon>
        <taxon>Bacteroidales</taxon>
        <taxon>Bacteroidaceae</taxon>
        <taxon>Phocaeicola</taxon>
    </lineage>
</organism>
<dbReference type="GO" id="GO:0000287">
    <property type="term" value="F:magnesium ion binding"/>
    <property type="evidence" value="ECO:0007669"/>
    <property type="project" value="TreeGrafter"/>
</dbReference>
<dbReference type="InterPro" id="IPR049148">
    <property type="entry name" value="PSP_ACT"/>
</dbReference>
<feature type="domain" description="ACT" evidence="15">
    <location>
        <begin position="38"/>
        <end position="111"/>
    </location>
</feature>
<dbReference type="Gene3D" id="3.30.70.260">
    <property type="match status" value="2"/>
</dbReference>
<comment type="catalytic activity">
    <reaction evidence="12">
        <text>O-phospho-L-serine + H2O = L-serine + phosphate</text>
        <dbReference type="Rhea" id="RHEA:21208"/>
        <dbReference type="ChEBI" id="CHEBI:15377"/>
        <dbReference type="ChEBI" id="CHEBI:33384"/>
        <dbReference type="ChEBI" id="CHEBI:43474"/>
        <dbReference type="ChEBI" id="CHEBI:57524"/>
        <dbReference type="EC" id="3.1.3.3"/>
    </reaction>
</comment>
<gene>
    <name evidence="16" type="primary">serB</name>
    <name evidence="16" type="ORF">BACPLE_00754</name>
</gene>
<dbReference type="SFLD" id="SFLDG01136">
    <property type="entry name" value="C1.6:_Phosphoserine_Phosphatas"/>
    <property type="match status" value="1"/>
</dbReference>
<feature type="active site" description="Proton donor" evidence="14">
    <location>
        <position position="229"/>
    </location>
</feature>
<keyword evidence="10" id="KW-0718">Serine biosynthesis</keyword>
<dbReference type="InterPro" id="IPR023214">
    <property type="entry name" value="HAD_sf"/>
</dbReference>
<evidence type="ECO:0000256" key="14">
    <source>
        <dbReference type="PIRSR" id="PIRSR604469-1"/>
    </source>
</evidence>
<dbReference type="AlphaFoldDB" id="B5CVM1"/>
<evidence type="ECO:0000313" key="17">
    <source>
        <dbReference type="Proteomes" id="UP000003452"/>
    </source>
</evidence>